<evidence type="ECO:0000313" key="2">
    <source>
        <dbReference type="Proteomes" id="UP000829398"/>
    </source>
</evidence>
<organism evidence="1 2">
    <name type="scientific">Citrus sinensis</name>
    <name type="common">Sweet orange</name>
    <name type="synonym">Citrus aurantium var. sinensis</name>
    <dbReference type="NCBI Taxonomy" id="2711"/>
    <lineage>
        <taxon>Eukaryota</taxon>
        <taxon>Viridiplantae</taxon>
        <taxon>Streptophyta</taxon>
        <taxon>Embryophyta</taxon>
        <taxon>Tracheophyta</taxon>
        <taxon>Spermatophyta</taxon>
        <taxon>Magnoliopsida</taxon>
        <taxon>eudicotyledons</taxon>
        <taxon>Gunneridae</taxon>
        <taxon>Pentapetalae</taxon>
        <taxon>rosids</taxon>
        <taxon>malvids</taxon>
        <taxon>Sapindales</taxon>
        <taxon>Rutaceae</taxon>
        <taxon>Aurantioideae</taxon>
        <taxon>Citrus</taxon>
    </lineage>
</organism>
<sequence length="717" mass="80545">MRPATDLATRISQAIISASNRTRPARKWTPLLEQTLHQLGLRDSLSPSLVARVINPYLLTHHSLALGFFNWASQQPNFTHSPLSYHSILKSLSLSRQINAIDSVLKQVKVNKITLDSSVYRFIIPSLIQGKNTQKAFSVFNEVKFNCEDIGPEICNSLLAVLASDGYIDNALKMFDEMSHRGVEFSTIGFGVFIWKFCENAKLGQVLSMLDEVRKRENSMINGSVIAVLIIHGFCKGKRVEEAFKVLDELRIRECKPDFIAYRIVAEEFKLMGSVFEREVVLKKKRKLGVAPRTNDYREFILGLIVERRICEAKELGEVIVSGNFTIDDDVLNALIGSVSSIDPRSAIVFFNFMIEKGRVPTLSTLSNLSKNLCKRNKSDELVEVYKVLSANDYFTDMESYNVMVSFLCTSGRLREAYGVIQEMKRKGLDPDVSFYNSLMEACCREDLLRPAKKLWDQMFASGCSGNLKTYNILISKFSEVGEIEGALRLFHNMLEKRVPPDATTYTSLLEGLCQETNLQAAFEVFNKSVNHDVMLARSILSTFMISLCRRGHFLVATKLLRGLSSDLGHSDSHVILLKSLADAREIITWVVVGYPSGRMSNAPKSVTMFYVFSIWLIGATKNSNQNADFSAVTVYNMWKLSLLIVFSLLRDSFLHKAINCRTPLHDCDFLHSVCCCTTNIVVLPIKSAEANTSPIIPNSLNSFQNASPDLIGDRLS</sequence>
<name>A0ACB8N164_CITSI</name>
<accession>A0ACB8N164</accession>
<proteinExistence type="predicted"/>
<dbReference type="EMBL" id="CM039171">
    <property type="protein sequence ID" value="KAH9791868.1"/>
    <property type="molecule type" value="Genomic_DNA"/>
</dbReference>
<gene>
    <name evidence="1" type="ORF">KPL71_003899</name>
</gene>
<dbReference type="Proteomes" id="UP000829398">
    <property type="component" value="Chromosome 2"/>
</dbReference>
<keyword evidence="2" id="KW-1185">Reference proteome</keyword>
<evidence type="ECO:0000313" key="1">
    <source>
        <dbReference type="EMBL" id="KAH9791868.1"/>
    </source>
</evidence>
<protein>
    <submittedName>
        <fullName evidence="1">Pentatricopeptide repeat-containing protein</fullName>
    </submittedName>
</protein>
<reference evidence="2" key="1">
    <citation type="journal article" date="2023" name="Hortic. Res.">
        <title>A chromosome-level phased genome enabling allele-level studies in sweet orange: a case study on citrus Huanglongbing tolerance.</title>
        <authorList>
            <person name="Wu B."/>
            <person name="Yu Q."/>
            <person name="Deng Z."/>
            <person name="Duan Y."/>
            <person name="Luo F."/>
            <person name="Gmitter F. Jr."/>
        </authorList>
    </citation>
    <scope>NUCLEOTIDE SEQUENCE [LARGE SCALE GENOMIC DNA]</scope>
    <source>
        <strain evidence="2">cv. Valencia</strain>
    </source>
</reference>
<comment type="caution">
    <text evidence="1">The sequence shown here is derived from an EMBL/GenBank/DDBJ whole genome shotgun (WGS) entry which is preliminary data.</text>
</comment>